<proteinExistence type="predicted"/>
<dbReference type="SUPFAM" id="SSF57756">
    <property type="entry name" value="Retrovirus zinc finger-like domains"/>
    <property type="match status" value="1"/>
</dbReference>
<dbReference type="SMART" id="SM00343">
    <property type="entry name" value="ZnF_C2HC"/>
    <property type="match status" value="1"/>
</dbReference>
<dbReference type="PROSITE" id="PS50158">
    <property type="entry name" value="ZF_CCHC"/>
    <property type="match status" value="1"/>
</dbReference>
<feature type="compositionally biased region" description="Basic residues" evidence="2">
    <location>
        <begin position="196"/>
        <end position="210"/>
    </location>
</feature>
<dbReference type="EMBL" id="BMAC01000375">
    <property type="protein sequence ID" value="GFP95114.1"/>
    <property type="molecule type" value="Genomic_DNA"/>
</dbReference>
<dbReference type="Pfam" id="PF22936">
    <property type="entry name" value="Pol_BBD"/>
    <property type="match status" value="1"/>
</dbReference>
<feature type="region of interest" description="Disordered" evidence="2">
    <location>
        <begin position="16"/>
        <end position="37"/>
    </location>
</feature>
<reference evidence="4" key="1">
    <citation type="submission" date="2020-07" db="EMBL/GenBank/DDBJ databases">
        <title>Ethylene signaling mediates host invasion by parasitic plants.</title>
        <authorList>
            <person name="Yoshida S."/>
        </authorList>
    </citation>
    <scope>NUCLEOTIDE SEQUENCE</scope>
    <source>
        <strain evidence="4">Okayama</strain>
    </source>
</reference>
<dbReference type="PANTHER" id="PTHR47592">
    <property type="entry name" value="PBF68 PROTEIN"/>
    <property type="match status" value="1"/>
</dbReference>
<keyword evidence="1" id="KW-0862">Zinc</keyword>
<accession>A0A830CFI6</accession>
<evidence type="ECO:0000313" key="5">
    <source>
        <dbReference type="Proteomes" id="UP000653305"/>
    </source>
</evidence>
<feature type="compositionally biased region" description="Basic and acidic residues" evidence="2">
    <location>
        <begin position="16"/>
        <end position="26"/>
    </location>
</feature>
<comment type="caution">
    <text evidence="4">The sequence shown here is derived from an EMBL/GenBank/DDBJ whole genome shotgun (WGS) entry which is preliminary data.</text>
</comment>
<dbReference type="Pfam" id="PF14223">
    <property type="entry name" value="Retrotran_gag_2"/>
    <property type="match status" value="1"/>
</dbReference>
<dbReference type="AlphaFoldDB" id="A0A830CFI6"/>
<dbReference type="InterPro" id="IPR001878">
    <property type="entry name" value="Znf_CCHC"/>
</dbReference>
<sequence>MEDLLCDRDLWPTIETERPADEKTEQKTGSSSELKVEDRDRIDRKAKGLIHLCLADNILTNVMSEPSARALWRKLESLYQSKSLVNKLLLRKKLYNLRMYEGDSFSTHLNEFNTLIGQLVSIGVKFEDDDKAITLLCSLPDSWDNLIVVIGGWDKELSYETVCAALLSEETRRRRSGNSSKEALAARGRPTEKSQRWKGSRSKSRGRSKSKERKVRCWKCEEWGHMKRDCKNKAVHKREEEPSSGKEVETRGMYVATACMAQSDKYIWYIDTGASFHMTPHRQWFCGYEQYDGGDIMLGDDTTVQITGRGRVKLRMKDGTIKTLPNVMHIPSMSKNLLSVGTMAYSGVNFS</sequence>
<evidence type="ECO:0000256" key="1">
    <source>
        <dbReference type="PROSITE-ProRule" id="PRU00047"/>
    </source>
</evidence>
<evidence type="ECO:0000259" key="3">
    <source>
        <dbReference type="PROSITE" id="PS50158"/>
    </source>
</evidence>
<dbReference type="Proteomes" id="UP000653305">
    <property type="component" value="Unassembled WGS sequence"/>
</dbReference>
<keyword evidence="1" id="KW-0863">Zinc-finger</keyword>
<dbReference type="InterPro" id="IPR054722">
    <property type="entry name" value="PolX-like_BBD"/>
</dbReference>
<protein>
    <submittedName>
        <fullName evidence="4">Retrovirus-related pol polyprotein from transposon tnt 1-94</fullName>
    </submittedName>
</protein>
<dbReference type="PANTHER" id="PTHR47592:SF27">
    <property type="entry name" value="OS08G0421700 PROTEIN"/>
    <property type="match status" value="1"/>
</dbReference>
<keyword evidence="1" id="KW-0479">Metal-binding</keyword>
<feature type="region of interest" description="Disordered" evidence="2">
    <location>
        <begin position="177"/>
        <end position="210"/>
    </location>
</feature>
<keyword evidence="5" id="KW-1185">Reference proteome</keyword>
<gene>
    <name evidence="4" type="ORF">PHJA_001655800</name>
</gene>
<dbReference type="GO" id="GO:0003676">
    <property type="term" value="F:nucleic acid binding"/>
    <property type="evidence" value="ECO:0007669"/>
    <property type="project" value="InterPro"/>
</dbReference>
<dbReference type="InterPro" id="IPR036875">
    <property type="entry name" value="Znf_CCHC_sf"/>
</dbReference>
<evidence type="ECO:0000256" key="2">
    <source>
        <dbReference type="SAM" id="MobiDB-lite"/>
    </source>
</evidence>
<name>A0A830CFI6_9LAMI</name>
<feature type="domain" description="CCHC-type" evidence="3">
    <location>
        <begin position="216"/>
        <end position="232"/>
    </location>
</feature>
<organism evidence="4 5">
    <name type="scientific">Phtheirospermum japonicum</name>
    <dbReference type="NCBI Taxonomy" id="374723"/>
    <lineage>
        <taxon>Eukaryota</taxon>
        <taxon>Viridiplantae</taxon>
        <taxon>Streptophyta</taxon>
        <taxon>Embryophyta</taxon>
        <taxon>Tracheophyta</taxon>
        <taxon>Spermatophyta</taxon>
        <taxon>Magnoliopsida</taxon>
        <taxon>eudicotyledons</taxon>
        <taxon>Gunneridae</taxon>
        <taxon>Pentapetalae</taxon>
        <taxon>asterids</taxon>
        <taxon>lamiids</taxon>
        <taxon>Lamiales</taxon>
        <taxon>Orobanchaceae</taxon>
        <taxon>Orobanchaceae incertae sedis</taxon>
        <taxon>Phtheirospermum</taxon>
    </lineage>
</organism>
<dbReference type="OrthoDB" id="2015125at2759"/>
<dbReference type="GO" id="GO:0008270">
    <property type="term" value="F:zinc ion binding"/>
    <property type="evidence" value="ECO:0007669"/>
    <property type="project" value="UniProtKB-KW"/>
</dbReference>
<evidence type="ECO:0000313" key="4">
    <source>
        <dbReference type="EMBL" id="GFP95114.1"/>
    </source>
</evidence>
<dbReference type="Gene3D" id="4.10.60.10">
    <property type="entry name" value="Zinc finger, CCHC-type"/>
    <property type="match status" value="1"/>
</dbReference>